<gene>
    <name evidence="1" type="ORF">VNI00_013442</name>
</gene>
<keyword evidence="2" id="KW-1185">Reference proteome</keyword>
<sequence length="516" mass="57086">MDSFSFLVFVLSNATFCFLSPLELARLKMVSRSVRREVLSYEAVAFSLRGLYGPFFGSLSSISLFRQLQLGTGALVLGSALVQFLSRSSFTPSDLDVFVAKDGIISIGTFLAASGYRFVPLSSVKEGNVVRSEAQPPDFRQAVRNEFFKSRPNTGDFADRYEYSGIAGVFSFTNDDGMKVQIVAAERQPIEVILGFYSTLVLNVATATEAVSFYPRSSFVERRALYLKRSTAAVEKARQKYEGRGWASVDTLSAQEYLALGSEFSHIPRFWQDSFCWTTKFPEVECVGARQVDVALRVPFDCDSAFEVERALPRPEFDLYSCEDAAVHSTGQESVDSLFDEGAVQCDSCGGEVSDGECSTVSSSQYVIPRSLDAVVQDYLGGLLPLLVEEYGRGRLLKLLRNAFATVSWDFVGQGFLAQRPVAFCPSAFVASAIIQCTEDVAWSILCDEDDIECEVTFVVDSISGDVWTVCTIYVSAEQFGSVWKDVADWVVFSEEWEEVKLRVRLCGQDVADVDL</sequence>
<evidence type="ECO:0000313" key="1">
    <source>
        <dbReference type="EMBL" id="KAK7032073.1"/>
    </source>
</evidence>
<dbReference type="EMBL" id="JAYKXP010000068">
    <property type="protein sequence ID" value="KAK7032073.1"/>
    <property type="molecule type" value="Genomic_DNA"/>
</dbReference>
<dbReference type="Proteomes" id="UP001383192">
    <property type="component" value="Unassembled WGS sequence"/>
</dbReference>
<accession>A0AAW0C3B4</accession>
<evidence type="ECO:0000313" key="2">
    <source>
        <dbReference type="Proteomes" id="UP001383192"/>
    </source>
</evidence>
<dbReference type="AlphaFoldDB" id="A0AAW0C3B4"/>
<comment type="caution">
    <text evidence="1">The sequence shown here is derived from an EMBL/GenBank/DDBJ whole genome shotgun (WGS) entry which is preliminary data.</text>
</comment>
<name>A0AAW0C3B4_9AGAR</name>
<organism evidence="1 2">
    <name type="scientific">Paramarasmius palmivorus</name>
    <dbReference type="NCBI Taxonomy" id="297713"/>
    <lineage>
        <taxon>Eukaryota</taxon>
        <taxon>Fungi</taxon>
        <taxon>Dikarya</taxon>
        <taxon>Basidiomycota</taxon>
        <taxon>Agaricomycotina</taxon>
        <taxon>Agaricomycetes</taxon>
        <taxon>Agaricomycetidae</taxon>
        <taxon>Agaricales</taxon>
        <taxon>Marasmiineae</taxon>
        <taxon>Marasmiaceae</taxon>
        <taxon>Paramarasmius</taxon>
    </lineage>
</organism>
<proteinExistence type="predicted"/>
<protein>
    <submittedName>
        <fullName evidence="1">Uncharacterized protein</fullName>
    </submittedName>
</protein>
<reference evidence="1 2" key="1">
    <citation type="submission" date="2024-01" db="EMBL/GenBank/DDBJ databases">
        <title>A draft genome for a cacao thread blight-causing isolate of Paramarasmius palmivorus.</title>
        <authorList>
            <person name="Baruah I.K."/>
            <person name="Bukari Y."/>
            <person name="Amoako-Attah I."/>
            <person name="Meinhardt L.W."/>
            <person name="Bailey B.A."/>
            <person name="Cohen S.P."/>
        </authorList>
    </citation>
    <scope>NUCLEOTIDE SEQUENCE [LARGE SCALE GENOMIC DNA]</scope>
    <source>
        <strain evidence="1 2">GH-12</strain>
    </source>
</reference>